<accession>A0A7Z2VHU5</accession>
<organism evidence="10 11">
    <name type="scientific">Cohnella herbarum</name>
    <dbReference type="NCBI Taxonomy" id="2728023"/>
    <lineage>
        <taxon>Bacteria</taxon>
        <taxon>Bacillati</taxon>
        <taxon>Bacillota</taxon>
        <taxon>Bacilli</taxon>
        <taxon>Bacillales</taxon>
        <taxon>Paenibacillaceae</taxon>
        <taxon>Cohnella</taxon>
    </lineage>
</organism>
<evidence type="ECO:0000256" key="1">
    <source>
        <dbReference type="ARBA" id="ARBA00004202"/>
    </source>
</evidence>
<keyword evidence="11" id="KW-1185">Reference proteome</keyword>
<keyword evidence="4" id="KW-1003">Cell membrane</keyword>
<feature type="domain" description="ABC transporter" evidence="9">
    <location>
        <begin position="10"/>
        <end position="238"/>
    </location>
</feature>
<dbReference type="InterPro" id="IPR015856">
    <property type="entry name" value="ABC_transpr_CbiO/EcfA_su"/>
</dbReference>
<dbReference type="SMART" id="SM00382">
    <property type="entry name" value="AAA"/>
    <property type="match status" value="1"/>
</dbReference>
<keyword evidence="6 10" id="KW-0067">ATP-binding</keyword>
<dbReference type="Proteomes" id="UP000502248">
    <property type="component" value="Chromosome"/>
</dbReference>
<dbReference type="PROSITE" id="PS50893">
    <property type="entry name" value="ABC_TRANSPORTER_2"/>
    <property type="match status" value="1"/>
</dbReference>
<sequence length="291" mass="31840">MERREAEKPIVLGNVTVYGIDDLEGTTSRLNLSRLTLAAGEWLTVVGVNGSGKSTLARLLAGIEPERMIGTLERGFAGENSCPIVLQQPKAQLFGETPREEVMFALEWRGISAEHILEKVDQALHRVGLTALADEPWDRLSGGQQQLAAVSAATECDAPLLVLDEATSMLDEQNRDTVLRTAREFHARGSAVVWVTQRLDELEPDSRVVAVGEGSIIFDGTGREFMYGSAGDEQGEDGPISPCLRAGLRLPYLAEFAIELRRQGKIADPLPMTDREWRKVWESGGIGETTK</sequence>
<name>A0A7Z2VHU5_9BACL</name>
<keyword evidence="7" id="KW-1278">Translocase</keyword>
<dbReference type="CDD" id="cd03225">
    <property type="entry name" value="ABC_cobalt_CbiO_domain1"/>
    <property type="match status" value="1"/>
</dbReference>
<evidence type="ECO:0000256" key="3">
    <source>
        <dbReference type="ARBA" id="ARBA00022448"/>
    </source>
</evidence>
<protein>
    <submittedName>
        <fullName evidence="10">ABC transporter ATP-binding protein</fullName>
    </submittedName>
</protein>
<dbReference type="Pfam" id="PF00005">
    <property type="entry name" value="ABC_tran"/>
    <property type="match status" value="1"/>
</dbReference>
<evidence type="ECO:0000259" key="9">
    <source>
        <dbReference type="PROSITE" id="PS50893"/>
    </source>
</evidence>
<comment type="subcellular location">
    <subcellularLocation>
        <location evidence="1">Cell membrane</location>
        <topology evidence="1">Peripheral membrane protein</topology>
    </subcellularLocation>
</comment>
<reference evidence="10 11" key="1">
    <citation type="submission" date="2020-04" db="EMBL/GenBank/DDBJ databases">
        <title>Genome sequencing of novel species.</title>
        <authorList>
            <person name="Heo J."/>
            <person name="Kim S.-J."/>
            <person name="Kim J.-S."/>
            <person name="Hong S.-B."/>
            <person name="Kwon S.-W."/>
        </authorList>
    </citation>
    <scope>NUCLEOTIDE SEQUENCE [LARGE SCALE GENOMIC DNA]</scope>
    <source>
        <strain evidence="10 11">MFER-1</strain>
    </source>
</reference>
<dbReference type="KEGG" id="cheb:HH215_08985"/>
<keyword evidence="8" id="KW-0472">Membrane</keyword>
<evidence type="ECO:0000256" key="7">
    <source>
        <dbReference type="ARBA" id="ARBA00022967"/>
    </source>
</evidence>
<dbReference type="GO" id="GO:0042626">
    <property type="term" value="F:ATPase-coupled transmembrane transporter activity"/>
    <property type="evidence" value="ECO:0007669"/>
    <property type="project" value="TreeGrafter"/>
</dbReference>
<evidence type="ECO:0000256" key="5">
    <source>
        <dbReference type="ARBA" id="ARBA00022741"/>
    </source>
</evidence>
<gene>
    <name evidence="10" type="ORF">HH215_08985</name>
</gene>
<keyword evidence="5" id="KW-0547">Nucleotide-binding</keyword>
<dbReference type="PANTHER" id="PTHR43553">
    <property type="entry name" value="HEAVY METAL TRANSPORTER"/>
    <property type="match status" value="1"/>
</dbReference>
<evidence type="ECO:0000313" key="11">
    <source>
        <dbReference type="Proteomes" id="UP000502248"/>
    </source>
</evidence>
<keyword evidence="3" id="KW-0813">Transport</keyword>
<evidence type="ECO:0000256" key="6">
    <source>
        <dbReference type="ARBA" id="ARBA00022840"/>
    </source>
</evidence>
<dbReference type="EMBL" id="CP051680">
    <property type="protein sequence ID" value="QJD83292.1"/>
    <property type="molecule type" value="Genomic_DNA"/>
</dbReference>
<dbReference type="Gene3D" id="3.40.50.300">
    <property type="entry name" value="P-loop containing nucleotide triphosphate hydrolases"/>
    <property type="match status" value="1"/>
</dbReference>
<dbReference type="InterPro" id="IPR017871">
    <property type="entry name" value="ABC_transporter-like_CS"/>
</dbReference>
<dbReference type="SUPFAM" id="SSF52540">
    <property type="entry name" value="P-loop containing nucleoside triphosphate hydrolases"/>
    <property type="match status" value="1"/>
</dbReference>
<dbReference type="GO" id="GO:0005524">
    <property type="term" value="F:ATP binding"/>
    <property type="evidence" value="ECO:0007669"/>
    <property type="project" value="UniProtKB-KW"/>
</dbReference>
<dbReference type="RefSeq" id="WP_169279589.1">
    <property type="nucleotide sequence ID" value="NZ_CP051680.1"/>
</dbReference>
<dbReference type="InterPro" id="IPR050095">
    <property type="entry name" value="ECF_ABC_transporter_ATP-bd"/>
</dbReference>
<evidence type="ECO:0000256" key="2">
    <source>
        <dbReference type="ARBA" id="ARBA00005417"/>
    </source>
</evidence>
<dbReference type="AlphaFoldDB" id="A0A7Z2VHU5"/>
<dbReference type="InterPro" id="IPR003439">
    <property type="entry name" value="ABC_transporter-like_ATP-bd"/>
</dbReference>
<dbReference type="PROSITE" id="PS00211">
    <property type="entry name" value="ABC_TRANSPORTER_1"/>
    <property type="match status" value="1"/>
</dbReference>
<evidence type="ECO:0000256" key="8">
    <source>
        <dbReference type="ARBA" id="ARBA00023136"/>
    </source>
</evidence>
<proteinExistence type="inferred from homology"/>
<evidence type="ECO:0000313" key="10">
    <source>
        <dbReference type="EMBL" id="QJD83292.1"/>
    </source>
</evidence>
<evidence type="ECO:0000256" key="4">
    <source>
        <dbReference type="ARBA" id="ARBA00022475"/>
    </source>
</evidence>
<dbReference type="GO" id="GO:0016887">
    <property type="term" value="F:ATP hydrolysis activity"/>
    <property type="evidence" value="ECO:0007669"/>
    <property type="project" value="InterPro"/>
</dbReference>
<dbReference type="InterPro" id="IPR027417">
    <property type="entry name" value="P-loop_NTPase"/>
</dbReference>
<dbReference type="GO" id="GO:0043190">
    <property type="term" value="C:ATP-binding cassette (ABC) transporter complex"/>
    <property type="evidence" value="ECO:0007669"/>
    <property type="project" value="TreeGrafter"/>
</dbReference>
<comment type="similarity">
    <text evidence="2">Belongs to the ABC transporter superfamily.</text>
</comment>
<dbReference type="InterPro" id="IPR003593">
    <property type="entry name" value="AAA+_ATPase"/>
</dbReference>